<feature type="transmembrane region" description="Helical" evidence="8">
    <location>
        <begin position="129"/>
        <end position="147"/>
    </location>
</feature>
<feature type="transmembrane region" description="Helical" evidence="8">
    <location>
        <begin position="318"/>
        <end position="334"/>
    </location>
</feature>
<name>A0ABY5GUZ3_9GAMM</name>
<feature type="transmembrane region" description="Helical" evidence="8">
    <location>
        <begin position="346"/>
        <end position="369"/>
    </location>
</feature>
<keyword evidence="5 8" id="KW-0812">Transmembrane</keyword>
<keyword evidence="4 10" id="KW-0808">Transferase</keyword>
<feature type="transmembrane region" description="Helical" evidence="8">
    <location>
        <begin position="260"/>
        <end position="279"/>
    </location>
</feature>
<keyword evidence="2" id="KW-1003">Cell membrane</keyword>
<dbReference type="PANTHER" id="PTHR33908">
    <property type="entry name" value="MANNOSYLTRANSFERASE YKCB-RELATED"/>
    <property type="match status" value="1"/>
</dbReference>
<evidence type="ECO:0000313" key="10">
    <source>
        <dbReference type="EMBL" id="UTW03109.1"/>
    </source>
</evidence>
<evidence type="ECO:0000256" key="1">
    <source>
        <dbReference type="ARBA" id="ARBA00004651"/>
    </source>
</evidence>
<dbReference type="EMBL" id="CP073344">
    <property type="protein sequence ID" value="UTW03109.1"/>
    <property type="molecule type" value="Genomic_DNA"/>
</dbReference>
<evidence type="ECO:0000313" key="11">
    <source>
        <dbReference type="Proteomes" id="UP001059950"/>
    </source>
</evidence>
<keyword evidence="3 10" id="KW-0328">Glycosyltransferase</keyword>
<feature type="transmembrane region" description="Helical" evidence="8">
    <location>
        <begin position="159"/>
        <end position="189"/>
    </location>
</feature>
<feature type="transmembrane region" description="Helical" evidence="8">
    <location>
        <begin position="201"/>
        <end position="220"/>
    </location>
</feature>
<protein>
    <submittedName>
        <fullName evidence="10">Glycosyltransferase family 39 protein</fullName>
        <ecNumber evidence="10">2.4.-.-</ecNumber>
    </submittedName>
</protein>
<proteinExistence type="predicted"/>
<evidence type="ECO:0000256" key="3">
    <source>
        <dbReference type="ARBA" id="ARBA00022676"/>
    </source>
</evidence>
<feature type="transmembrane region" description="Helical" evidence="8">
    <location>
        <begin position="107"/>
        <end position="123"/>
    </location>
</feature>
<evidence type="ECO:0000256" key="2">
    <source>
        <dbReference type="ARBA" id="ARBA00022475"/>
    </source>
</evidence>
<dbReference type="InterPro" id="IPR038731">
    <property type="entry name" value="RgtA/B/C-like"/>
</dbReference>
<evidence type="ECO:0000256" key="6">
    <source>
        <dbReference type="ARBA" id="ARBA00022989"/>
    </source>
</evidence>
<evidence type="ECO:0000256" key="7">
    <source>
        <dbReference type="ARBA" id="ARBA00023136"/>
    </source>
</evidence>
<evidence type="ECO:0000256" key="8">
    <source>
        <dbReference type="SAM" id="Phobius"/>
    </source>
</evidence>
<dbReference type="Proteomes" id="UP001059950">
    <property type="component" value="Chromosome"/>
</dbReference>
<keyword evidence="11" id="KW-1185">Reference proteome</keyword>
<dbReference type="InterPro" id="IPR050297">
    <property type="entry name" value="LipidA_mod_glycosyltrf_83"/>
</dbReference>
<feature type="transmembrane region" description="Helical" evidence="8">
    <location>
        <begin position="291"/>
        <end position="311"/>
    </location>
</feature>
<evidence type="ECO:0000256" key="4">
    <source>
        <dbReference type="ARBA" id="ARBA00022679"/>
    </source>
</evidence>
<keyword evidence="7 8" id="KW-0472">Membrane</keyword>
<dbReference type="Pfam" id="PF13231">
    <property type="entry name" value="PMT_2"/>
    <property type="match status" value="1"/>
</dbReference>
<gene>
    <name evidence="10" type="ORF">KDX31_17550</name>
</gene>
<accession>A0ABY5GUZ3</accession>
<dbReference type="EC" id="2.4.-.-" evidence="10"/>
<evidence type="ECO:0000259" key="9">
    <source>
        <dbReference type="Pfam" id="PF13231"/>
    </source>
</evidence>
<evidence type="ECO:0000256" key="5">
    <source>
        <dbReference type="ARBA" id="ARBA00022692"/>
    </source>
</evidence>
<sequence length="507" mass="56200">MSSSVKAIASPRLFLFLLAGYVLVHLLVRLAMGGTLELDEAEQLILGQQLELGYNTQPPLYSWLQWLFFQMFGAGVLALALLKSLPLFCIYLFSWLTAGKLIDNQRIAMLAAFSLFLIPSIAWESVRDLTHTVLATAIAAATFYTVIRIYQNRSLTGYIVLGVLLASGMLAKYSFGLLVLSLLLAALSIREYRSLVVDPRIIVSGVIALLLLAPHMLWAIEHLDEIRTFISNQVGEGRDAGYLNGVVSGFSSLAKNSAEFLILVWLVLTLLFPSIYRPLPANNANIHRLLAARLLIAAILVCLVLIVVFGATQFQSRWFQPLLILFPLYLLSRAEAAGFSSRREMLLRSVLIFFAVSVIVLRFSQFWLAPYIQRNANRMQYPSTELAAQLKQQGFSGGTIIGDSNLTAANIGLYFDGARLLSPKTESFFADPRTDEVEGQCLIAWQATRHDEMPAGLARYLDSIGISVTDAVPRYIRAPYQYTDSGEYRIGFVLLSSEMSCNQPGTS</sequence>
<dbReference type="GO" id="GO:0016757">
    <property type="term" value="F:glycosyltransferase activity"/>
    <property type="evidence" value="ECO:0007669"/>
    <property type="project" value="UniProtKB-KW"/>
</dbReference>
<keyword evidence="6 8" id="KW-1133">Transmembrane helix</keyword>
<reference evidence="10" key="1">
    <citation type="submission" date="2021-04" db="EMBL/GenBank/DDBJ databases">
        <title>Oceanospirillales bacteria with DddD are important DMSP degraders in coastal seawater.</title>
        <authorList>
            <person name="Liu J."/>
        </authorList>
    </citation>
    <scope>NUCLEOTIDE SEQUENCE</scope>
    <source>
        <strain evidence="10">GY6</strain>
    </source>
</reference>
<dbReference type="PANTHER" id="PTHR33908:SF11">
    <property type="entry name" value="MEMBRANE PROTEIN"/>
    <property type="match status" value="1"/>
</dbReference>
<comment type="subcellular location">
    <subcellularLocation>
        <location evidence="1">Cell membrane</location>
        <topology evidence="1">Multi-pass membrane protein</topology>
    </subcellularLocation>
</comment>
<feature type="domain" description="Glycosyltransferase RgtA/B/C/D-like" evidence="9">
    <location>
        <begin position="57"/>
        <end position="218"/>
    </location>
</feature>
<feature type="transmembrane region" description="Helical" evidence="8">
    <location>
        <begin position="67"/>
        <end position="95"/>
    </location>
</feature>
<organism evidence="10 11">
    <name type="scientific">Amphritea atlantica</name>
    <dbReference type="NCBI Taxonomy" id="355243"/>
    <lineage>
        <taxon>Bacteria</taxon>
        <taxon>Pseudomonadati</taxon>
        <taxon>Pseudomonadota</taxon>
        <taxon>Gammaproteobacteria</taxon>
        <taxon>Oceanospirillales</taxon>
        <taxon>Oceanospirillaceae</taxon>
        <taxon>Amphritea</taxon>
    </lineage>
</organism>